<sequence length="135" mass="15165">MGTATTKPKYLKSSIIDTSSKSINETVNGSHEYVIKGYSLAKGIPNTDVRALFEHCLAHKEFVSVFIVLLLSPNTDVRALFEFKLLDQSGKGRHKVDSHFDSPLETGPFTLKFRGSIWYVFRFSNSILLILCSSY</sequence>
<name>A0A4Y7J229_PAPSO</name>
<evidence type="ECO:0000313" key="1">
    <source>
        <dbReference type="EMBL" id="RZC54092.1"/>
    </source>
</evidence>
<organism evidence="1 2">
    <name type="scientific">Papaver somniferum</name>
    <name type="common">Opium poppy</name>
    <dbReference type="NCBI Taxonomy" id="3469"/>
    <lineage>
        <taxon>Eukaryota</taxon>
        <taxon>Viridiplantae</taxon>
        <taxon>Streptophyta</taxon>
        <taxon>Embryophyta</taxon>
        <taxon>Tracheophyta</taxon>
        <taxon>Spermatophyta</taxon>
        <taxon>Magnoliopsida</taxon>
        <taxon>Ranunculales</taxon>
        <taxon>Papaveraceae</taxon>
        <taxon>Papaveroideae</taxon>
        <taxon>Papaver</taxon>
    </lineage>
</organism>
<proteinExistence type="predicted"/>
<gene>
    <name evidence="1" type="ORF">C5167_012941</name>
</gene>
<accession>A0A4Y7J229</accession>
<dbReference type="AlphaFoldDB" id="A0A4Y7J229"/>
<dbReference type="STRING" id="3469.A0A4Y7J229"/>
<keyword evidence="2" id="KW-1185">Reference proteome</keyword>
<evidence type="ECO:0000313" key="2">
    <source>
        <dbReference type="Proteomes" id="UP000316621"/>
    </source>
</evidence>
<dbReference type="EMBL" id="CM010717">
    <property type="protein sequence ID" value="RZC54092.1"/>
    <property type="molecule type" value="Genomic_DNA"/>
</dbReference>
<dbReference type="Gramene" id="RZC54092">
    <property type="protein sequence ID" value="RZC54092"/>
    <property type="gene ID" value="C5167_012941"/>
</dbReference>
<dbReference type="SUPFAM" id="SSF49599">
    <property type="entry name" value="TRAF domain-like"/>
    <property type="match status" value="1"/>
</dbReference>
<reference evidence="1 2" key="1">
    <citation type="journal article" date="2018" name="Science">
        <title>The opium poppy genome and morphinan production.</title>
        <authorList>
            <person name="Guo L."/>
            <person name="Winzer T."/>
            <person name="Yang X."/>
            <person name="Li Y."/>
            <person name="Ning Z."/>
            <person name="He Z."/>
            <person name="Teodor R."/>
            <person name="Lu Y."/>
            <person name="Bowser T.A."/>
            <person name="Graham I.A."/>
            <person name="Ye K."/>
        </authorList>
    </citation>
    <scope>NUCLEOTIDE SEQUENCE [LARGE SCALE GENOMIC DNA]</scope>
    <source>
        <strain evidence="2">cv. HN1</strain>
        <tissue evidence="1">Leaves</tissue>
    </source>
</reference>
<dbReference type="Proteomes" id="UP000316621">
    <property type="component" value="Chromosome 3"/>
</dbReference>
<protein>
    <submittedName>
        <fullName evidence="1">Uncharacterized protein</fullName>
    </submittedName>
</protein>